<dbReference type="InterPro" id="IPR038167">
    <property type="entry name" value="SSRP1_sf"/>
</dbReference>
<dbReference type="CDD" id="cd13230">
    <property type="entry name" value="PH1_SSRP1-like"/>
    <property type="match status" value="1"/>
</dbReference>
<dbReference type="InterPro" id="IPR050454">
    <property type="entry name" value="RTT106/SSRP1_HistChap/FACT"/>
</dbReference>
<comment type="function">
    <text evidence="10 12">Component of the FACT complex, a general chromatin factor that acts to reorganize nucleosomes. The FACT complex is involved in multiple processes that require DNA as a template such as mRNA elongation, DNA replication and DNA repair. During transcription elongation the FACT complex acts as a histone chaperone that both destabilizes and restores nucleosomal structure. It facilitates the passage of RNA polymerase II and transcription by promoting the dissociation of one histone H2A-H2B dimer from the nucleosome, then subsequently promotes the reestablishment of the nucleosome following the passage of RNA polymerase II.</text>
</comment>
<gene>
    <name evidence="15" type="ORF">BHQ10_005284</name>
</gene>
<dbReference type="RefSeq" id="XP_040733788.1">
    <property type="nucleotide sequence ID" value="XM_040877743.1"/>
</dbReference>
<dbReference type="Proteomes" id="UP000249363">
    <property type="component" value="Unassembled WGS sequence"/>
</dbReference>
<proteinExistence type="inferred from homology"/>
<dbReference type="Pfam" id="PF17292">
    <property type="entry name" value="POB3_N"/>
    <property type="match status" value="1"/>
</dbReference>
<feature type="compositionally biased region" description="Acidic residues" evidence="13">
    <location>
        <begin position="556"/>
        <end position="577"/>
    </location>
</feature>
<dbReference type="GO" id="GO:0003677">
    <property type="term" value="F:DNA binding"/>
    <property type="evidence" value="ECO:0007669"/>
    <property type="project" value="InterPro"/>
</dbReference>
<evidence type="ECO:0000256" key="1">
    <source>
        <dbReference type="ARBA" id="ARBA00010060"/>
    </source>
</evidence>
<dbReference type="AlphaFoldDB" id="A0A364L0E0"/>
<dbReference type="Gene3D" id="2.30.29.220">
    <property type="entry name" value="Structure-specific recognition protein (SSRP1)"/>
    <property type="match status" value="1"/>
</dbReference>
<dbReference type="FunFam" id="2.30.29.30:FF:000146">
    <property type="entry name" value="FACT complex subunit POB3"/>
    <property type="match status" value="1"/>
</dbReference>
<evidence type="ECO:0000256" key="4">
    <source>
        <dbReference type="ARBA" id="ARBA00022705"/>
    </source>
</evidence>
<dbReference type="InterPro" id="IPR013719">
    <property type="entry name" value="RTT106/SPT16-like_middle_dom"/>
</dbReference>
<dbReference type="Pfam" id="PF21103">
    <property type="entry name" value="PH1_SSRP1-like"/>
    <property type="match status" value="1"/>
</dbReference>
<dbReference type="EMBL" id="MIKG01000009">
    <property type="protein sequence ID" value="RAO69272.1"/>
    <property type="molecule type" value="Genomic_DNA"/>
</dbReference>
<evidence type="ECO:0000256" key="12">
    <source>
        <dbReference type="RuleBase" id="RU364013"/>
    </source>
</evidence>
<comment type="subunit">
    <text evidence="11">Forms a stable heterodimer with SPT16. The SPT16-POB3 dimer weakly associates with multiple molecules of NHP6 to form the FACT complex.</text>
</comment>
<dbReference type="CDD" id="cd13229">
    <property type="entry name" value="PH_TFIIH"/>
    <property type="match status" value="1"/>
</dbReference>
<feature type="compositionally biased region" description="Basic and acidic residues" evidence="13">
    <location>
        <begin position="509"/>
        <end position="518"/>
    </location>
</feature>
<dbReference type="InterPro" id="IPR011993">
    <property type="entry name" value="PH-like_dom_sf"/>
</dbReference>
<organism evidence="15 16">
    <name type="scientific">Talaromyces amestolkiae</name>
    <dbReference type="NCBI Taxonomy" id="1196081"/>
    <lineage>
        <taxon>Eukaryota</taxon>
        <taxon>Fungi</taxon>
        <taxon>Dikarya</taxon>
        <taxon>Ascomycota</taxon>
        <taxon>Pezizomycotina</taxon>
        <taxon>Eurotiomycetes</taxon>
        <taxon>Eurotiomycetidae</taxon>
        <taxon>Eurotiales</taxon>
        <taxon>Trichocomaceae</taxon>
        <taxon>Talaromyces</taxon>
        <taxon>Talaromyces sect. Talaromyces</taxon>
    </lineage>
</organism>
<dbReference type="InterPro" id="IPR024954">
    <property type="entry name" value="SSRP1_DD"/>
</dbReference>
<keyword evidence="16" id="KW-1185">Reference proteome</keyword>
<evidence type="ECO:0000256" key="10">
    <source>
        <dbReference type="ARBA" id="ARBA00025370"/>
    </source>
</evidence>
<dbReference type="FunFam" id="2.30.29.150:FF:000001">
    <property type="entry name" value="Fact complex subunit ssrp1"/>
    <property type="match status" value="1"/>
</dbReference>
<sequence length="588" mass="65825">MHKGCTLTRERESFENIYLDLSKQPGKCKLAESGMGWRPSGGGDTFTLDSSNIGAAQWSRAAKGFELKILSRTSGVIQLDGFDQEDFERLSKAFKVWYGVAVEQREHAIRGWNWGKAEFTKAELSFNVQNRPAFEIPYSEISNTNLAGKNEVAVEFALPADEKANGHIEGSTKNRGRKAAAGPDELVEMRFYIPGTALKKEKTEGDEVKKEEGEGEGEGEGEEEEVEEQNAANLFYETLMDKAEIGDVAGDTYATFLDVLHLTPRGRFDIDMYEASFRLRGKTYDYKIQYSSIKKFFLLPKNDETHTLIVLGLDPPLRQGQTRYPFLVMQLKLDEEVSIELNMTEELLQERYKDKLEPRYEEPIHQVITKIFRGLSGKKVIMPSKDFVSHHGHSGVKCSIKANEGSLYFLDKSLMFVPKPATYVQIENISVVTMSRVGGAISASRTFDITVSLKGGLGEHQFSNINREEQQPLEEFFKAKNIRIKNEMVDDSAALIKAALENEDISSDDEVRPDRGSADEDEESVDEDFQADSDSDVAEEYDSAHESSGSGSGSDAEMDDADDDDDAADEMDDAEEEERPKKKSKVGK</sequence>
<keyword evidence="8 12" id="KW-0234">DNA repair</keyword>
<feature type="compositionally biased region" description="Low complexity" evidence="13">
    <location>
        <begin position="546"/>
        <end position="555"/>
    </location>
</feature>
<evidence type="ECO:0000256" key="13">
    <source>
        <dbReference type="SAM" id="MobiDB-lite"/>
    </source>
</evidence>
<dbReference type="SUPFAM" id="SSF50729">
    <property type="entry name" value="PH domain-like"/>
    <property type="match status" value="1"/>
</dbReference>
<dbReference type="InterPro" id="IPR035417">
    <property type="entry name" value="SSRP1/POB3_N"/>
</dbReference>
<comment type="caution">
    <text evidence="15">The sequence shown here is derived from an EMBL/GenBank/DDBJ whole genome shotgun (WGS) entry which is preliminary data.</text>
</comment>
<dbReference type="CDD" id="cd13231">
    <property type="entry name" value="PH2_SSRP1-like"/>
    <property type="match status" value="1"/>
</dbReference>
<evidence type="ECO:0000256" key="7">
    <source>
        <dbReference type="ARBA" id="ARBA00023163"/>
    </source>
</evidence>
<keyword evidence="5 12" id="KW-0227">DNA damage</keyword>
<feature type="compositionally biased region" description="Basic and acidic residues" evidence="13">
    <location>
        <begin position="200"/>
        <end position="212"/>
    </location>
</feature>
<accession>A0A364L0E0</accession>
<evidence type="ECO:0000256" key="5">
    <source>
        <dbReference type="ARBA" id="ARBA00022763"/>
    </source>
</evidence>
<dbReference type="GO" id="GO:0031491">
    <property type="term" value="F:nucleosome binding"/>
    <property type="evidence" value="ECO:0007669"/>
    <property type="project" value="TreeGrafter"/>
</dbReference>
<evidence type="ECO:0000259" key="14">
    <source>
        <dbReference type="SMART" id="SM01287"/>
    </source>
</evidence>
<dbReference type="Gene3D" id="2.30.29.30">
    <property type="entry name" value="Pleckstrin-homology domain (PH domain)/Phosphotyrosine-binding domain (PTB)"/>
    <property type="match status" value="2"/>
</dbReference>
<dbReference type="OrthoDB" id="498543at2759"/>
<reference evidence="15 16" key="1">
    <citation type="journal article" date="2017" name="Biotechnol. Biofuels">
        <title>Differential beta-glucosidase expression as a function of carbon source availability in Talaromyces amestolkiae: a genomic and proteomic approach.</title>
        <authorList>
            <person name="de Eugenio L.I."/>
            <person name="Mendez-Liter J.A."/>
            <person name="Nieto-Dominguez M."/>
            <person name="Alonso L."/>
            <person name="Gil-Munoz J."/>
            <person name="Barriuso J."/>
            <person name="Prieto A."/>
            <person name="Martinez M.J."/>
        </authorList>
    </citation>
    <scope>NUCLEOTIDE SEQUENCE [LARGE SCALE GENOMIC DNA]</scope>
    <source>
        <strain evidence="15 16">CIB</strain>
    </source>
</reference>
<protein>
    <recommendedName>
        <fullName evidence="2 12">FACT complex subunit POB3</fullName>
    </recommendedName>
</protein>
<dbReference type="FunFam" id="2.30.29.30:FF:000310">
    <property type="entry name" value="FACT complex subunit POB3"/>
    <property type="match status" value="1"/>
</dbReference>
<feature type="compositionally biased region" description="Acidic residues" evidence="13">
    <location>
        <begin position="213"/>
        <end position="228"/>
    </location>
</feature>
<dbReference type="GO" id="GO:0006260">
    <property type="term" value="P:DNA replication"/>
    <property type="evidence" value="ECO:0007669"/>
    <property type="project" value="UniProtKB-KW"/>
</dbReference>
<feature type="region of interest" description="Disordered" evidence="13">
    <location>
        <begin position="500"/>
        <end position="588"/>
    </location>
</feature>
<dbReference type="GeneID" id="63794500"/>
<evidence type="ECO:0000256" key="6">
    <source>
        <dbReference type="ARBA" id="ARBA00023015"/>
    </source>
</evidence>
<feature type="region of interest" description="Disordered" evidence="13">
    <location>
        <begin position="200"/>
        <end position="228"/>
    </location>
</feature>
<keyword evidence="3 12" id="KW-0158">Chromosome</keyword>
<dbReference type="GO" id="GO:0042393">
    <property type="term" value="F:histone binding"/>
    <property type="evidence" value="ECO:0007669"/>
    <property type="project" value="TreeGrafter"/>
</dbReference>
<evidence type="ECO:0000256" key="8">
    <source>
        <dbReference type="ARBA" id="ARBA00023204"/>
    </source>
</evidence>
<dbReference type="PANTHER" id="PTHR45849">
    <property type="entry name" value="FACT COMPLEX SUBUNIT SSRP1"/>
    <property type="match status" value="1"/>
</dbReference>
<evidence type="ECO:0000256" key="11">
    <source>
        <dbReference type="ARBA" id="ARBA00063925"/>
    </source>
</evidence>
<keyword evidence="4 12" id="KW-0235">DNA replication</keyword>
<dbReference type="Gene3D" id="2.30.29.150">
    <property type="match status" value="1"/>
</dbReference>
<keyword evidence="9 12" id="KW-0539">Nucleus</keyword>
<comment type="similarity">
    <text evidence="1 12">Belongs to the SSRP1 family.</text>
</comment>
<dbReference type="InterPro" id="IPR048993">
    <property type="entry name" value="SSRP1-like_PH1"/>
</dbReference>
<evidence type="ECO:0000256" key="9">
    <source>
        <dbReference type="ARBA" id="ARBA00023242"/>
    </source>
</evidence>
<comment type="subcellular location">
    <subcellularLocation>
        <location evidence="12">Nucleus</location>
    </subcellularLocation>
    <subcellularLocation>
        <location evidence="12">Chromosome</location>
    </subcellularLocation>
</comment>
<evidence type="ECO:0000256" key="3">
    <source>
        <dbReference type="ARBA" id="ARBA00022454"/>
    </source>
</evidence>
<dbReference type="InterPro" id="IPR000969">
    <property type="entry name" value="SSRP1/POB3"/>
</dbReference>
<dbReference type="GO" id="GO:0006281">
    <property type="term" value="P:DNA repair"/>
    <property type="evidence" value="ECO:0007669"/>
    <property type="project" value="UniProtKB-KW"/>
</dbReference>
<feature type="compositionally biased region" description="Acidic residues" evidence="13">
    <location>
        <begin position="519"/>
        <end position="541"/>
    </location>
</feature>
<dbReference type="GO" id="GO:0035101">
    <property type="term" value="C:FACT complex"/>
    <property type="evidence" value="ECO:0007669"/>
    <property type="project" value="TreeGrafter"/>
</dbReference>
<dbReference type="Pfam" id="PF03531">
    <property type="entry name" value="SSrecog"/>
    <property type="match status" value="1"/>
</dbReference>
<keyword evidence="6 12" id="KW-0805">Transcription regulation</keyword>
<dbReference type="FunFam" id="2.30.29.220:FF:000003">
    <property type="entry name" value="FACT complex subunit POB3"/>
    <property type="match status" value="1"/>
</dbReference>
<dbReference type="SMART" id="SM01287">
    <property type="entry name" value="Rtt106"/>
    <property type="match status" value="1"/>
</dbReference>
<name>A0A364L0E0_TALAM</name>
<keyword evidence="7 12" id="KW-0804">Transcription</keyword>
<dbReference type="Pfam" id="PF08512">
    <property type="entry name" value="Rttp106-like_middle"/>
    <property type="match status" value="1"/>
</dbReference>
<evidence type="ECO:0000313" key="15">
    <source>
        <dbReference type="EMBL" id="RAO69272.1"/>
    </source>
</evidence>
<dbReference type="PRINTS" id="PR00887">
    <property type="entry name" value="SSRCOGNITION"/>
</dbReference>
<feature type="domain" description="Histone chaperone RTT106/FACT complex subunit SPT16-like middle" evidence="14">
    <location>
        <begin position="393"/>
        <end position="487"/>
    </location>
</feature>
<evidence type="ECO:0000313" key="16">
    <source>
        <dbReference type="Proteomes" id="UP000249363"/>
    </source>
</evidence>
<evidence type="ECO:0000256" key="2">
    <source>
        <dbReference type="ARBA" id="ARBA00014978"/>
    </source>
</evidence>
<dbReference type="PANTHER" id="PTHR45849:SF1">
    <property type="entry name" value="FACT COMPLEX SUBUNIT SSRP1"/>
    <property type="match status" value="1"/>
</dbReference>
<dbReference type="STRING" id="1196081.A0A364L0E0"/>